<dbReference type="SUPFAM" id="SSF103481">
    <property type="entry name" value="Multidrug resistance efflux transporter EmrE"/>
    <property type="match status" value="2"/>
</dbReference>
<dbReference type="PANTHER" id="PTHR22911">
    <property type="entry name" value="ACYL-MALONYL CONDENSING ENZYME-RELATED"/>
    <property type="match status" value="1"/>
</dbReference>
<reference evidence="3 4" key="1">
    <citation type="journal article" date="2015" name="Nature">
        <title>rRNA introns, odd ribosomes, and small enigmatic genomes across a large radiation of phyla.</title>
        <authorList>
            <person name="Brown C.T."/>
            <person name="Hug L.A."/>
            <person name="Thomas B.C."/>
            <person name="Sharon I."/>
            <person name="Castelle C.J."/>
            <person name="Singh A."/>
            <person name="Wilkins M.J."/>
            <person name="Williams K.H."/>
            <person name="Banfield J.F."/>
        </authorList>
    </citation>
    <scope>NUCLEOTIDE SEQUENCE [LARGE SCALE GENOMIC DNA]</scope>
</reference>
<keyword evidence="1" id="KW-1133">Transmembrane helix</keyword>
<feature type="domain" description="EamA" evidence="2">
    <location>
        <begin position="153"/>
        <end position="284"/>
    </location>
</feature>
<dbReference type="PANTHER" id="PTHR22911:SF79">
    <property type="entry name" value="MOBA-LIKE NTP TRANSFERASE DOMAIN-CONTAINING PROTEIN"/>
    <property type="match status" value="1"/>
</dbReference>
<dbReference type="EMBL" id="LCFD01000006">
    <property type="protein sequence ID" value="KKS86903.1"/>
    <property type="molecule type" value="Genomic_DNA"/>
</dbReference>
<feature type="transmembrane region" description="Helical" evidence="1">
    <location>
        <begin position="7"/>
        <end position="28"/>
    </location>
</feature>
<evidence type="ECO:0000259" key="2">
    <source>
        <dbReference type="Pfam" id="PF00892"/>
    </source>
</evidence>
<organism evidence="3 4">
    <name type="scientific">Candidatus Gottesmanbacteria bacterium GW2011_GWB1_43_11</name>
    <dbReference type="NCBI Taxonomy" id="1618446"/>
    <lineage>
        <taxon>Bacteria</taxon>
        <taxon>Candidatus Gottesmaniibacteriota</taxon>
    </lineage>
</organism>
<dbReference type="InterPro" id="IPR037185">
    <property type="entry name" value="EmrE-like"/>
</dbReference>
<evidence type="ECO:0000256" key="1">
    <source>
        <dbReference type="SAM" id="Phobius"/>
    </source>
</evidence>
<sequence>MSDRNKGIVALIFLSAIFASMGLFVRYLNIGFTLYQQVYLRLIAAMCIGLIAFYKDLRWRNFLRLTIKDWLILFVRAISMYAIGVTLFSKAIILTKYSNVSFISALPVTALYGFLLLHERLTWKKISLISVAFFGVLLISITDFAHIFDWGVGEIAALISVFSFSLSYVARKWQTQKLNNREITFLMFVLAFFSVLALSLFSKEPLPHVTWTIPFLLVIGIAGLFNVVNLFLTNYGFQHVKAVLASNLLTLESVFAIALGFLFYRELPSIKELVGGVLIVLSVIKMNQLETKQN</sequence>
<gene>
    <name evidence="3" type="ORF">UV61_C0006G0104</name>
</gene>
<proteinExistence type="predicted"/>
<feature type="transmembrane region" description="Helical" evidence="1">
    <location>
        <begin position="244"/>
        <end position="264"/>
    </location>
</feature>
<name>A0A0G1FJ73_9BACT</name>
<feature type="domain" description="EamA" evidence="2">
    <location>
        <begin position="6"/>
        <end position="140"/>
    </location>
</feature>
<feature type="transmembrane region" description="Helical" evidence="1">
    <location>
        <begin position="129"/>
        <end position="148"/>
    </location>
</feature>
<feature type="transmembrane region" description="Helical" evidence="1">
    <location>
        <begin position="73"/>
        <end position="94"/>
    </location>
</feature>
<dbReference type="Proteomes" id="UP000034050">
    <property type="component" value="Unassembled WGS sequence"/>
</dbReference>
<keyword evidence="1" id="KW-0472">Membrane</keyword>
<feature type="transmembrane region" description="Helical" evidence="1">
    <location>
        <begin position="100"/>
        <end position="117"/>
    </location>
</feature>
<feature type="transmembrane region" description="Helical" evidence="1">
    <location>
        <begin position="154"/>
        <end position="171"/>
    </location>
</feature>
<dbReference type="InterPro" id="IPR000620">
    <property type="entry name" value="EamA_dom"/>
</dbReference>
<evidence type="ECO:0000313" key="4">
    <source>
        <dbReference type="Proteomes" id="UP000034050"/>
    </source>
</evidence>
<feature type="transmembrane region" description="Helical" evidence="1">
    <location>
        <begin position="183"/>
        <end position="201"/>
    </location>
</feature>
<keyword evidence="1" id="KW-0812">Transmembrane</keyword>
<dbReference type="STRING" id="1618446.UV61_C0006G0104"/>
<protein>
    <recommendedName>
        <fullName evidence="2">EamA domain-containing protein</fullName>
    </recommendedName>
</protein>
<accession>A0A0G1FJ73</accession>
<comment type="caution">
    <text evidence="3">The sequence shown here is derived from an EMBL/GenBank/DDBJ whole genome shotgun (WGS) entry which is preliminary data.</text>
</comment>
<feature type="transmembrane region" description="Helical" evidence="1">
    <location>
        <begin position="213"/>
        <end position="232"/>
    </location>
</feature>
<evidence type="ECO:0000313" key="3">
    <source>
        <dbReference type="EMBL" id="KKS86903.1"/>
    </source>
</evidence>
<dbReference type="GO" id="GO:0016020">
    <property type="term" value="C:membrane"/>
    <property type="evidence" value="ECO:0007669"/>
    <property type="project" value="InterPro"/>
</dbReference>
<feature type="transmembrane region" description="Helical" evidence="1">
    <location>
        <begin position="34"/>
        <end position="53"/>
    </location>
</feature>
<dbReference type="AlphaFoldDB" id="A0A0G1FJ73"/>
<dbReference type="Pfam" id="PF00892">
    <property type="entry name" value="EamA"/>
    <property type="match status" value="2"/>
</dbReference>